<dbReference type="Proteomes" id="UP001172673">
    <property type="component" value="Unassembled WGS sequence"/>
</dbReference>
<name>A0AA39CL19_9EURO</name>
<dbReference type="AlphaFoldDB" id="A0AA39CL19"/>
<dbReference type="EMBL" id="JAPDRK010000005">
    <property type="protein sequence ID" value="KAJ9612172.1"/>
    <property type="molecule type" value="Genomic_DNA"/>
</dbReference>
<gene>
    <name evidence="1" type="ORF">H2200_003769</name>
</gene>
<keyword evidence="2" id="KW-1185">Reference proteome</keyword>
<proteinExistence type="predicted"/>
<reference evidence="1" key="1">
    <citation type="submission" date="2022-10" db="EMBL/GenBank/DDBJ databases">
        <title>Culturing micro-colonial fungi from biological soil crusts in the Mojave desert and describing Neophaeococcomyces mojavensis, and introducing the new genera and species Taxawa tesnikishii.</title>
        <authorList>
            <person name="Kurbessoian T."/>
            <person name="Stajich J.E."/>
        </authorList>
    </citation>
    <scope>NUCLEOTIDE SEQUENCE</scope>
    <source>
        <strain evidence="1">TK_41</strain>
    </source>
</reference>
<accession>A0AA39CL19</accession>
<sequence length="233" mass="25683">MSSTSPEYQTVLESLLPPACPHHVLSLPVLPRKPHIPAQTICNLSLHPVLESALHILNMDLPSAHFLLRHMQAAPASEAMYLHGLLHRIEGDLDNCRAWYGDVKDTEAFRWVWGGMDAEGAESADGQSESPTASADESHSRALAFLDKVEAYKNSLLSSKRSLKDGASKTSIPSEDELGEISLREIRRMLSFCDKKFGTTSVADASKIWVSMNEKHADKAAEMITGGEGWREF</sequence>
<evidence type="ECO:0000313" key="2">
    <source>
        <dbReference type="Proteomes" id="UP001172673"/>
    </source>
</evidence>
<protein>
    <submittedName>
        <fullName evidence="1">Uncharacterized protein</fullName>
    </submittedName>
</protein>
<evidence type="ECO:0000313" key="1">
    <source>
        <dbReference type="EMBL" id="KAJ9612172.1"/>
    </source>
</evidence>
<comment type="caution">
    <text evidence="1">The sequence shown here is derived from an EMBL/GenBank/DDBJ whole genome shotgun (WGS) entry which is preliminary data.</text>
</comment>
<organism evidence="1 2">
    <name type="scientific">Cladophialophora chaetospira</name>
    <dbReference type="NCBI Taxonomy" id="386627"/>
    <lineage>
        <taxon>Eukaryota</taxon>
        <taxon>Fungi</taxon>
        <taxon>Dikarya</taxon>
        <taxon>Ascomycota</taxon>
        <taxon>Pezizomycotina</taxon>
        <taxon>Eurotiomycetes</taxon>
        <taxon>Chaetothyriomycetidae</taxon>
        <taxon>Chaetothyriales</taxon>
        <taxon>Herpotrichiellaceae</taxon>
        <taxon>Cladophialophora</taxon>
    </lineage>
</organism>